<dbReference type="AlphaFoldDB" id="A0AA37T0T8"/>
<dbReference type="SUPFAM" id="SSF52799">
    <property type="entry name" value="(Phosphotyrosine protein) phosphatases II"/>
    <property type="match status" value="1"/>
</dbReference>
<protein>
    <recommendedName>
        <fullName evidence="1">Tyrosine specific protein phosphatases domain-containing protein</fullName>
    </recommendedName>
</protein>
<dbReference type="RefSeq" id="WP_232593740.1">
    <property type="nucleotide sequence ID" value="NZ_BSPD01000017.1"/>
</dbReference>
<name>A0AA37T0T8_9GAMM</name>
<feature type="domain" description="Tyrosine specific protein phosphatases" evidence="1">
    <location>
        <begin position="102"/>
        <end position="175"/>
    </location>
</feature>
<reference evidence="2 3" key="1">
    <citation type="journal article" date="2014" name="Int. J. Syst. Evol. Microbiol.">
        <title>Complete genome sequence of Corynebacterium casei LMG S-19264T (=DSM 44701T), isolated from a smear-ripened cheese.</title>
        <authorList>
            <consortium name="US DOE Joint Genome Institute (JGI-PGF)"/>
            <person name="Walter F."/>
            <person name="Albersmeier A."/>
            <person name="Kalinowski J."/>
            <person name="Ruckert C."/>
        </authorList>
    </citation>
    <scope>NUCLEOTIDE SEQUENCE [LARGE SCALE GENOMIC DNA]</scope>
    <source>
        <strain evidence="2 3">NBRC 110095</strain>
    </source>
</reference>
<dbReference type="Proteomes" id="UP001156870">
    <property type="component" value="Unassembled WGS sequence"/>
</dbReference>
<organism evidence="2 3">
    <name type="scientific">Marinibactrum halimedae</name>
    <dbReference type="NCBI Taxonomy" id="1444977"/>
    <lineage>
        <taxon>Bacteria</taxon>
        <taxon>Pseudomonadati</taxon>
        <taxon>Pseudomonadota</taxon>
        <taxon>Gammaproteobacteria</taxon>
        <taxon>Cellvibrionales</taxon>
        <taxon>Cellvibrionaceae</taxon>
        <taxon>Marinibactrum</taxon>
    </lineage>
</organism>
<dbReference type="Pfam" id="PF22785">
    <property type="entry name" value="Tc-R-P"/>
    <property type="match status" value="1"/>
</dbReference>
<dbReference type="PROSITE" id="PS50056">
    <property type="entry name" value="TYR_PHOSPHATASE_2"/>
    <property type="match status" value="1"/>
</dbReference>
<dbReference type="InterPro" id="IPR029021">
    <property type="entry name" value="Prot-tyrosine_phosphatase-like"/>
</dbReference>
<dbReference type="Gene3D" id="3.90.190.10">
    <property type="entry name" value="Protein tyrosine phosphatase superfamily"/>
    <property type="match status" value="1"/>
</dbReference>
<dbReference type="InterPro" id="IPR000387">
    <property type="entry name" value="Tyr_Pase_dom"/>
</dbReference>
<evidence type="ECO:0000313" key="2">
    <source>
        <dbReference type="EMBL" id="GLS24750.1"/>
    </source>
</evidence>
<gene>
    <name evidence="2" type="ORF">GCM10007877_04640</name>
</gene>
<evidence type="ECO:0000313" key="3">
    <source>
        <dbReference type="Proteomes" id="UP001156870"/>
    </source>
</evidence>
<evidence type="ECO:0000259" key="1">
    <source>
        <dbReference type="PROSITE" id="PS50056"/>
    </source>
</evidence>
<accession>A0AA37T0T8</accession>
<comment type="caution">
    <text evidence="2">The sequence shown here is derived from an EMBL/GenBank/DDBJ whole genome shotgun (WGS) entry which is preliminary data.</text>
</comment>
<proteinExistence type="predicted"/>
<sequence length="252" mass="27208">MANTNELKLNTYSPRNKKKFAFTNLQWASNGVVARSAQPNYEHRDGNHTLSPVDVSFLRYQRIATVIGANKFPLDDDGQKRLNNLGIQYHHRGLKDFRAPTVDVIKDVANKIQAARSKGGATLVYCGFGAGRTGTYVAGWAVLHYYMPLGANLEEVCTEAFLKQQFGVETPAQVNAIRAAANLSVTNTSPYNSGAANSSAGGFWGQAASSGNVNFAAGSSGASWMPPHLKGSNRNDFAMDGFGMDDFPMDGF</sequence>
<keyword evidence="3" id="KW-1185">Reference proteome</keyword>
<dbReference type="EMBL" id="BSPD01000017">
    <property type="protein sequence ID" value="GLS24750.1"/>
    <property type="molecule type" value="Genomic_DNA"/>
</dbReference>